<keyword evidence="4 10" id="KW-0456">Lyase</keyword>
<evidence type="ECO:0000256" key="9">
    <source>
        <dbReference type="SAM" id="MobiDB-lite"/>
    </source>
</evidence>
<evidence type="ECO:0000256" key="4">
    <source>
        <dbReference type="ARBA" id="ARBA00023239"/>
    </source>
</evidence>
<dbReference type="EMBL" id="JAOQNS010000004">
    <property type="protein sequence ID" value="MCW2307297.1"/>
    <property type="molecule type" value="Genomic_DNA"/>
</dbReference>
<gene>
    <name evidence="10" type="ORF">M2319_001628</name>
</gene>
<dbReference type="EC" id="4.4.1.8" evidence="10"/>
<evidence type="ECO:0000256" key="8">
    <source>
        <dbReference type="RuleBase" id="RU362118"/>
    </source>
</evidence>
<comment type="catalytic activity">
    <reaction evidence="7">
        <text>an S-substituted L-cysteine + H2O = a thiol + pyruvate + NH4(+)</text>
        <dbReference type="Rhea" id="RHEA:18121"/>
        <dbReference type="ChEBI" id="CHEBI:15361"/>
        <dbReference type="ChEBI" id="CHEBI:15377"/>
        <dbReference type="ChEBI" id="CHEBI:28938"/>
        <dbReference type="ChEBI" id="CHEBI:29256"/>
        <dbReference type="ChEBI" id="CHEBI:58717"/>
        <dbReference type="EC" id="4.4.1.13"/>
    </reaction>
</comment>
<organism evidence="10 11">
    <name type="scientific">Rhodobium gokarnense</name>
    <dbReference type="NCBI Taxonomy" id="364296"/>
    <lineage>
        <taxon>Bacteria</taxon>
        <taxon>Pseudomonadati</taxon>
        <taxon>Pseudomonadota</taxon>
        <taxon>Alphaproteobacteria</taxon>
        <taxon>Hyphomicrobiales</taxon>
        <taxon>Rhodobiaceae</taxon>
        <taxon>Rhodobium</taxon>
    </lineage>
</organism>
<dbReference type="PANTHER" id="PTHR43500:SF1">
    <property type="entry name" value="CYSTATHIONINE BETA-LYASE-RELATED"/>
    <property type="match status" value="1"/>
</dbReference>
<evidence type="ECO:0000256" key="7">
    <source>
        <dbReference type="ARBA" id="ARBA00047625"/>
    </source>
</evidence>
<reference evidence="11" key="1">
    <citation type="submission" date="2023-07" db="EMBL/GenBank/DDBJ databases">
        <title>Genome sequencing of Purple Non-Sulfur Bacteria from various extreme environments.</title>
        <authorList>
            <person name="Mayer M."/>
        </authorList>
    </citation>
    <scope>NUCLEOTIDE SEQUENCE [LARGE SCALE GENOMIC DNA]</scope>
    <source>
        <strain evidence="11">DSM 17935</strain>
    </source>
</reference>
<keyword evidence="3 8" id="KW-0663">Pyridoxal phosphate</keyword>
<dbReference type="SUPFAM" id="SSF53383">
    <property type="entry name" value="PLP-dependent transferases"/>
    <property type="match status" value="1"/>
</dbReference>
<comment type="caution">
    <text evidence="10">The sequence shown here is derived from an EMBL/GenBank/DDBJ whole genome shotgun (WGS) entry which is preliminary data.</text>
</comment>
<evidence type="ECO:0000256" key="2">
    <source>
        <dbReference type="ARBA" id="ARBA00009077"/>
    </source>
</evidence>
<dbReference type="Gene3D" id="3.40.640.10">
    <property type="entry name" value="Type I PLP-dependent aspartate aminotransferase-like (Major domain)"/>
    <property type="match status" value="1"/>
</dbReference>
<evidence type="ECO:0000313" key="10">
    <source>
        <dbReference type="EMBL" id="MCW2307297.1"/>
    </source>
</evidence>
<evidence type="ECO:0000256" key="3">
    <source>
        <dbReference type="ARBA" id="ARBA00022898"/>
    </source>
</evidence>
<keyword evidence="11" id="KW-1185">Reference proteome</keyword>
<comment type="pathway">
    <text evidence="5">Amino-acid biosynthesis; L-methionine biosynthesis via de novo pathway; L-homocysteine from L-cystathionine: step 1/1.</text>
</comment>
<evidence type="ECO:0000313" key="11">
    <source>
        <dbReference type="Proteomes" id="UP001209755"/>
    </source>
</evidence>
<evidence type="ECO:0000256" key="6">
    <source>
        <dbReference type="ARBA" id="ARBA00047517"/>
    </source>
</evidence>
<comment type="cofactor">
    <cofactor evidence="1 8">
        <name>pyridoxal 5'-phosphate</name>
        <dbReference type="ChEBI" id="CHEBI:597326"/>
    </cofactor>
</comment>
<feature type="region of interest" description="Disordered" evidence="9">
    <location>
        <begin position="1"/>
        <end position="24"/>
    </location>
</feature>
<comment type="similarity">
    <text evidence="2 8">Belongs to the trans-sulfuration enzymes family.</text>
</comment>
<dbReference type="Proteomes" id="UP001209755">
    <property type="component" value="Unassembled WGS sequence"/>
</dbReference>
<dbReference type="InterPro" id="IPR000277">
    <property type="entry name" value="Cys/Met-Metab_PyrdxlP-dep_enz"/>
</dbReference>
<dbReference type="PIRSF" id="PIRSF001434">
    <property type="entry name" value="CGS"/>
    <property type="match status" value="1"/>
</dbReference>
<name>A0ABT3HA71_9HYPH</name>
<dbReference type="InterPro" id="IPR054542">
    <property type="entry name" value="Cys_met_metab_PP"/>
</dbReference>
<dbReference type="GO" id="GO:0016829">
    <property type="term" value="F:lyase activity"/>
    <property type="evidence" value="ECO:0007669"/>
    <property type="project" value="UniProtKB-KW"/>
</dbReference>
<sequence length="393" mass="42419">MPDRKTTHDRRPATVLAHSGRNHGENRYFVNPPVIHASTVLYDSVEAMQTRTQPYTYGRQGTPTSEALEAALNDLEGAAGTCLAPSGLAAISVALLSMLGADDHLLMIDTVYAPTRNVCETVLKRMGVETTYFDPAIGAGIADLIRDNTRLIFLEAPGSLTFEMVDLPAFVEVAKARGIRTAIDNTWATPLFYRPLENGIDLSIQAGTKYIVGHSDVMLGTVSANDATFPDLKATHRALGQHVGPDDVYLALRGLRTMAVRLERHMASALTIARWLQGRPEVVAVRHPALETDPGHAVWKRDFSGACGLFAFELQPSTPAKAVAAFLDTLELFGLGYSWGGFESLAILAKPGPNRTATRYDDTNPLIRVHIGLEDPADLIADLEAGFAAMASA</sequence>
<dbReference type="CDD" id="cd00614">
    <property type="entry name" value="CGS_like"/>
    <property type="match status" value="1"/>
</dbReference>
<dbReference type="InterPro" id="IPR006233">
    <property type="entry name" value="Cys_b_lyase_bac"/>
</dbReference>
<dbReference type="Pfam" id="PF01053">
    <property type="entry name" value="Cys_Met_Meta_PP"/>
    <property type="match status" value="1"/>
</dbReference>
<dbReference type="PANTHER" id="PTHR43500">
    <property type="entry name" value="CYSTATHIONINE BETA-LYASE-RELATED"/>
    <property type="match status" value="1"/>
</dbReference>
<dbReference type="RefSeq" id="WP_264600956.1">
    <property type="nucleotide sequence ID" value="NZ_JAOQNS010000004.1"/>
</dbReference>
<evidence type="ECO:0000256" key="5">
    <source>
        <dbReference type="ARBA" id="ARBA00046315"/>
    </source>
</evidence>
<comment type="catalytic activity">
    <reaction evidence="6">
        <text>L,L-cystathionine + H2O = L-homocysteine + pyruvate + NH4(+)</text>
        <dbReference type="Rhea" id="RHEA:13965"/>
        <dbReference type="ChEBI" id="CHEBI:15361"/>
        <dbReference type="ChEBI" id="CHEBI:15377"/>
        <dbReference type="ChEBI" id="CHEBI:28938"/>
        <dbReference type="ChEBI" id="CHEBI:58161"/>
        <dbReference type="ChEBI" id="CHEBI:58199"/>
    </reaction>
</comment>
<dbReference type="InterPro" id="IPR015421">
    <property type="entry name" value="PyrdxlP-dep_Trfase_major"/>
</dbReference>
<protein>
    <submittedName>
        <fullName evidence="10">Cystathionine beta-lyase</fullName>
        <ecNumber evidence="10">4.4.1.8</ecNumber>
    </submittedName>
</protein>
<dbReference type="InterPro" id="IPR015424">
    <property type="entry name" value="PyrdxlP-dep_Trfase"/>
</dbReference>
<dbReference type="PROSITE" id="PS00868">
    <property type="entry name" value="CYS_MET_METAB_PP"/>
    <property type="match status" value="1"/>
</dbReference>
<proteinExistence type="inferred from homology"/>
<dbReference type="InterPro" id="IPR015422">
    <property type="entry name" value="PyrdxlP-dep_Trfase_small"/>
</dbReference>
<evidence type="ECO:0000256" key="1">
    <source>
        <dbReference type="ARBA" id="ARBA00001933"/>
    </source>
</evidence>
<feature type="compositionally biased region" description="Basic and acidic residues" evidence="9">
    <location>
        <begin position="1"/>
        <end position="12"/>
    </location>
</feature>
<dbReference type="Gene3D" id="3.90.1150.10">
    <property type="entry name" value="Aspartate Aminotransferase, domain 1"/>
    <property type="match status" value="1"/>
</dbReference>
<dbReference type="NCBIfam" id="TIGR01324">
    <property type="entry name" value="cysta_beta_ly_B"/>
    <property type="match status" value="1"/>
</dbReference>
<accession>A0ABT3HA71</accession>